<keyword evidence="3" id="KW-1185">Reference proteome</keyword>
<feature type="compositionally biased region" description="Basic and acidic residues" evidence="1">
    <location>
        <begin position="245"/>
        <end position="261"/>
    </location>
</feature>
<evidence type="ECO:0000256" key="1">
    <source>
        <dbReference type="SAM" id="MobiDB-lite"/>
    </source>
</evidence>
<reference evidence="2 3" key="1">
    <citation type="submission" date="2018-11" db="EMBL/GenBank/DDBJ databases">
        <title>Sequencing the genomes of 1000 actinobacteria strains.</title>
        <authorList>
            <person name="Klenk H.-P."/>
        </authorList>
    </citation>
    <scope>NUCLEOTIDE SEQUENCE [LARGE SCALE GENOMIC DNA]</scope>
    <source>
        <strain evidence="2 3">DSM 9580</strain>
    </source>
</reference>
<accession>A0A3N2AWR5</accession>
<dbReference type="PANTHER" id="PTHR37946:SF1">
    <property type="entry name" value="SLL1969 PROTEIN"/>
    <property type="match status" value="1"/>
</dbReference>
<dbReference type="AlphaFoldDB" id="A0A3N2AWR5"/>
<dbReference type="SUPFAM" id="SSF53474">
    <property type="entry name" value="alpha/beta-Hydrolases"/>
    <property type="match status" value="1"/>
</dbReference>
<gene>
    <name evidence="2" type="ORF">EDD26_2880</name>
</gene>
<organism evidence="2 3">
    <name type="scientific">Agrococcus jenensis</name>
    <dbReference type="NCBI Taxonomy" id="46353"/>
    <lineage>
        <taxon>Bacteria</taxon>
        <taxon>Bacillati</taxon>
        <taxon>Actinomycetota</taxon>
        <taxon>Actinomycetes</taxon>
        <taxon>Micrococcales</taxon>
        <taxon>Microbacteriaceae</taxon>
        <taxon>Agrococcus</taxon>
    </lineage>
</organism>
<sequence length="271" mass="29477">MSAQRPRPSARLMPGEALVWAGDYRFAAMQHVRSWFDRRPPSLTGPADARVHVVLVPGVVERWHFMEPLAKHLVHAGHAVHFVPELDRNLAPVLESAPIVRDVVDRVAAEHPHARIVLVGHSKGGLIGKRVLVDRALEPDEPQPDGLVALATPFAGSARARFIPGTWVRELDASSEVLLALAAERVADARIRVILPRIDPHIPGNEIPEGMQGVRLRASGHFRPLATREAAEAVLDAIRALTSDARPEPGAELREAVRDTADDAEPGGADR</sequence>
<dbReference type="OrthoDB" id="9770427at2"/>
<dbReference type="RefSeq" id="WP_123698322.1">
    <property type="nucleotide sequence ID" value="NZ_RKHJ01000001.1"/>
</dbReference>
<dbReference type="PANTHER" id="PTHR37946">
    <property type="entry name" value="SLL1969 PROTEIN"/>
    <property type="match status" value="1"/>
</dbReference>
<dbReference type="Gene3D" id="3.40.50.1820">
    <property type="entry name" value="alpha/beta hydrolase"/>
    <property type="match status" value="1"/>
</dbReference>
<name>A0A3N2AWR5_9MICO</name>
<comment type="caution">
    <text evidence="2">The sequence shown here is derived from an EMBL/GenBank/DDBJ whole genome shotgun (WGS) entry which is preliminary data.</text>
</comment>
<dbReference type="Proteomes" id="UP000275456">
    <property type="component" value="Unassembled WGS sequence"/>
</dbReference>
<evidence type="ECO:0000313" key="2">
    <source>
        <dbReference type="EMBL" id="ROR67466.1"/>
    </source>
</evidence>
<protein>
    <recommendedName>
        <fullName evidence="4">Alpha/beta hydrolase family protein</fullName>
    </recommendedName>
</protein>
<evidence type="ECO:0000313" key="3">
    <source>
        <dbReference type="Proteomes" id="UP000275456"/>
    </source>
</evidence>
<feature type="region of interest" description="Disordered" evidence="1">
    <location>
        <begin position="245"/>
        <end position="271"/>
    </location>
</feature>
<dbReference type="InterPro" id="IPR029058">
    <property type="entry name" value="AB_hydrolase_fold"/>
</dbReference>
<dbReference type="EMBL" id="RKHJ01000001">
    <property type="protein sequence ID" value="ROR67466.1"/>
    <property type="molecule type" value="Genomic_DNA"/>
</dbReference>
<evidence type="ECO:0008006" key="4">
    <source>
        <dbReference type="Google" id="ProtNLM"/>
    </source>
</evidence>
<proteinExistence type="predicted"/>